<evidence type="ECO:0000313" key="2">
    <source>
        <dbReference type="Proteomes" id="UP000646548"/>
    </source>
</evidence>
<gene>
    <name evidence="1" type="ORF">FQA47_001411</name>
</gene>
<accession>A0A834L2J0</accession>
<evidence type="ECO:0000313" key="1">
    <source>
        <dbReference type="EMBL" id="KAF6739062.1"/>
    </source>
</evidence>
<proteinExistence type="predicted"/>
<dbReference type="AlphaFoldDB" id="A0A834L2J0"/>
<comment type="caution">
    <text evidence="1">The sequence shown here is derived from an EMBL/GenBank/DDBJ whole genome shotgun (WGS) entry which is preliminary data.</text>
</comment>
<name>A0A834L2J0_ORYME</name>
<reference evidence="1" key="1">
    <citation type="journal article" name="BMC Genomics">
        <title>Long-read sequencing and de novo genome assembly of marine medaka (Oryzias melastigma).</title>
        <authorList>
            <person name="Liang P."/>
            <person name="Saqib H.S.A."/>
            <person name="Ni X."/>
            <person name="Shen Y."/>
        </authorList>
    </citation>
    <scope>NUCLEOTIDE SEQUENCE</scope>
    <source>
        <strain evidence="1">Bigg-433</strain>
    </source>
</reference>
<organism evidence="1 2">
    <name type="scientific">Oryzias melastigma</name>
    <name type="common">Marine medaka</name>
    <dbReference type="NCBI Taxonomy" id="30732"/>
    <lineage>
        <taxon>Eukaryota</taxon>
        <taxon>Metazoa</taxon>
        <taxon>Chordata</taxon>
        <taxon>Craniata</taxon>
        <taxon>Vertebrata</taxon>
        <taxon>Euteleostomi</taxon>
        <taxon>Actinopterygii</taxon>
        <taxon>Neopterygii</taxon>
        <taxon>Teleostei</taxon>
        <taxon>Neoteleostei</taxon>
        <taxon>Acanthomorphata</taxon>
        <taxon>Ovalentaria</taxon>
        <taxon>Atherinomorphae</taxon>
        <taxon>Beloniformes</taxon>
        <taxon>Adrianichthyidae</taxon>
        <taxon>Oryziinae</taxon>
        <taxon>Oryzias</taxon>
    </lineage>
</organism>
<protein>
    <submittedName>
        <fullName evidence="1">Uncharacterized protein</fullName>
    </submittedName>
</protein>
<dbReference type="EMBL" id="WKFB01000015">
    <property type="protein sequence ID" value="KAF6739062.1"/>
    <property type="molecule type" value="Genomic_DNA"/>
</dbReference>
<sequence>MRSSLCGAAACQKKQKARQLRVSVAVLAVGFEKPSSCPPIRQSSRPLLQLRGPDGSFWSITVDPITWIPNGTEVPVAMDTADERAAV</sequence>
<dbReference type="Proteomes" id="UP000646548">
    <property type="component" value="Unassembled WGS sequence"/>
</dbReference>